<proteinExistence type="predicted"/>
<protein>
    <submittedName>
        <fullName evidence="2 4">Uncharacterized protein</fullName>
    </submittedName>
</protein>
<name>A0A183U4S4_TOXCA</name>
<dbReference type="AlphaFoldDB" id="A0A183U4S4"/>
<reference evidence="4" key="1">
    <citation type="submission" date="2016-06" db="UniProtKB">
        <authorList>
            <consortium name="WormBaseParasite"/>
        </authorList>
    </citation>
    <scope>IDENTIFICATION</scope>
</reference>
<evidence type="ECO:0000313" key="4">
    <source>
        <dbReference type="WBParaSite" id="TCNE_0000349401-mRNA-1"/>
    </source>
</evidence>
<evidence type="ECO:0000256" key="1">
    <source>
        <dbReference type="SAM" id="MobiDB-lite"/>
    </source>
</evidence>
<dbReference type="Proteomes" id="UP000050794">
    <property type="component" value="Unassembled WGS sequence"/>
</dbReference>
<sequence length="67" mass="7441">MPHLGRCGPPSQRRTSSSTDTVDNWVLSFTNLRCRQSVPPAGSVAMWRGRNRTKATKLFTVIGLLLL</sequence>
<feature type="region of interest" description="Disordered" evidence="1">
    <location>
        <begin position="1"/>
        <end position="20"/>
    </location>
</feature>
<gene>
    <name evidence="2" type="ORF">TCNE_LOCUS3494</name>
</gene>
<evidence type="ECO:0000313" key="2">
    <source>
        <dbReference type="EMBL" id="VDM29211.1"/>
    </source>
</evidence>
<dbReference type="EMBL" id="UYWY01004527">
    <property type="protein sequence ID" value="VDM29211.1"/>
    <property type="molecule type" value="Genomic_DNA"/>
</dbReference>
<evidence type="ECO:0000313" key="3">
    <source>
        <dbReference type="Proteomes" id="UP000050794"/>
    </source>
</evidence>
<organism evidence="3 4">
    <name type="scientific">Toxocara canis</name>
    <name type="common">Canine roundworm</name>
    <dbReference type="NCBI Taxonomy" id="6265"/>
    <lineage>
        <taxon>Eukaryota</taxon>
        <taxon>Metazoa</taxon>
        <taxon>Ecdysozoa</taxon>
        <taxon>Nematoda</taxon>
        <taxon>Chromadorea</taxon>
        <taxon>Rhabditida</taxon>
        <taxon>Spirurina</taxon>
        <taxon>Ascaridomorpha</taxon>
        <taxon>Ascaridoidea</taxon>
        <taxon>Toxocaridae</taxon>
        <taxon>Toxocara</taxon>
    </lineage>
</organism>
<accession>A0A183U4S4</accession>
<keyword evidence="3" id="KW-1185">Reference proteome</keyword>
<reference evidence="2 3" key="2">
    <citation type="submission" date="2018-11" db="EMBL/GenBank/DDBJ databases">
        <authorList>
            <consortium name="Pathogen Informatics"/>
        </authorList>
    </citation>
    <scope>NUCLEOTIDE SEQUENCE [LARGE SCALE GENOMIC DNA]</scope>
</reference>
<dbReference type="WBParaSite" id="TCNE_0000349401-mRNA-1">
    <property type="protein sequence ID" value="TCNE_0000349401-mRNA-1"/>
    <property type="gene ID" value="TCNE_0000349401"/>
</dbReference>